<evidence type="ECO:0000259" key="2">
    <source>
        <dbReference type="Pfam" id="PF12766"/>
    </source>
</evidence>
<feature type="region of interest" description="Disordered" evidence="1">
    <location>
        <begin position="184"/>
        <end position="221"/>
    </location>
</feature>
<dbReference type="InterPro" id="IPR008266">
    <property type="entry name" value="Tyr_kinase_AS"/>
</dbReference>
<dbReference type="GO" id="GO:0010181">
    <property type="term" value="F:FMN binding"/>
    <property type="evidence" value="ECO:0007669"/>
    <property type="project" value="InterPro"/>
</dbReference>
<feature type="region of interest" description="Disordered" evidence="1">
    <location>
        <begin position="254"/>
        <end position="274"/>
    </location>
</feature>
<feature type="domain" description="Pyridoxamine 5'-phosphate oxidase Alr4036 family FMN-binding" evidence="2">
    <location>
        <begin position="56"/>
        <end position="144"/>
    </location>
</feature>
<sequence>MDFLVLHRREHLLFHFYISRAISHPPKRPGSRITQSSAKLNIFNATRRLSTMSSAPEWIELLKKHVDKKDQHTTVYAFSTLSPEGKPRVRHCIHRDITPSNLLLTTTDTRMQKPLQLGEHHQVEIAWWMEPPAVQFRLRGQAFTLPADQNQVSKALKELGVQGEEADAKWWEEKRKSIWANDMSGHLRGSFGRPPPGKPLSEIKEKPEDWPERLDAESDDPEQQKLIDNALSHFALIAFKVEWAEYLELKPSPNRRTQWTKKSDGSWDKVSVAP</sequence>
<dbReference type="STRING" id="4999.A0A1Y1UAA2"/>
<evidence type="ECO:0000313" key="4">
    <source>
        <dbReference type="Proteomes" id="UP000193218"/>
    </source>
</evidence>
<dbReference type="Proteomes" id="UP000193218">
    <property type="component" value="Unassembled WGS sequence"/>
</dbReference>
<dbReference type="PANTHER" id="PTHR28243:SF1">
    <property type="entry name" value="PYRIDOXAMINE 5'-PHOSPHATE OXIDASE ALR4036 FAMILY FMN-BINDING DOMAIN-CONTAINING PROTEIN"/>
    <property type="match status" value="1"/>
</dbReference>
<evidence type="ECO:0000256" key="1">
    <source>
        <dbReference type="SAM" id="MobiDB-lite"/>
    </source>
</evidence>
<keyword evidence="4" id="KW-1185">Reference proteome</keyword>
<evidence type="ECO:0000313" key="3">
    <source>
        <dbReference type="EMBL" id="ORX34005.1"/>
    </source>
</evidence>
<comment type="caution">
    <text evidence="3">The sequence shown here is derived from an EMBL/GenBank/DDBJ whole genome shotgun (WGS) entry which is preliminary data.</text>
</comment>
<dbReference type="InterPro" id="IPR012349">
    <property type="entry name" value="Split_barrel_FMN-bd"/>
</dbReference>
<proteinExistence type="predicted"/>
<name>A0A1Y1UAA2_9TREE</name>
<dbReference type="OrthoDB" id="434253at2759"/>
<dbReference type="PANTHER" id="PTHR28243">
    <property type="entry name" value="AGL049CP"/>
    <property type="match status" value="1"/>
</dbReference>
<dbReference type="Gene3D" id="2.30.110.10">
    <property type="entry name" value="Electron Transport, Fmn-binding Protein, Chain A"/>
    <property type="match status" value="1"/>
</dbReference>
<dbReference type="SUPFAM" id="SSF50475">
    <property type="entry name" value="FMN-binding split barrel"/>
    <property type="match status" value="1"/>
</dbReference>
<dbReference type="PROSITE" id="PS00109">
    <property type="entry name" value="PROTEIN_KINASE_TYR"/>
    <property type="match status" value="1"/>
</dbReference>
<dbReference type="GO" id="GO:0004672">
    <property type="term" value="F:protein kinase activity"/>
    <property type="evidence" value="ECO:0007669"/>
    <property type="project" value="InterPro"/>
</dbReference>
<dbReference type="Pfam" id="PF12766">
    <property type="entry name" value="Pyridox_oxase_2"/>
    <property type="match status" value="1"/>
</dbReference>
<dbReference type="EMBL" id="NBSH01000016">
    <property type="protein sequence ID" value="ORX34005.1"/>
    <property type="molecule type" value="Genomic_DNA"/>
</dbReference>
<dbReference type="InterPro" id="IPR024624">
    <property type="entry name" value="Pyridox_Oxase_Alr4036_FMN-bd"/>
</dbReference>
<protein>
    <submittedName>
        <fullName evidence="3">Pyridoxamine 5'-phosphate oxidase-domain-containing protein</fullName>
    </submittedName>
</protein>
<dbReference type="GeneID" id="33558875"/>
<dbReference type="RefSeq" id="XP_021868293.1">
    <property type="nucleotide sequence ID" value="XM_022017066.1"/>
</dbReference>
<dbReference type="InParanoid" id="A0A1Y1UAA2"/>
<feature type="compositionally biased region" description="Basic and acidic residues" evidence="1">
    <location>
        <begin position="201"/>
        <end position="216"/>
    </location>
</feature>
<dbReference type="AlphaFoldDB" id="A0A1Y1UAA2"/>
<accession>A0A1Y1UAA2</accession>
<gene>
    <name evidence="3" type="ORF">BD324DRAFT_637996</name>
</gene>
<organism evidence="3 4">
    <name type="scientific">Kockovaella imperatae</name>
    <dbReference type="NCBI Taxonomy" id="4999"/>
    <lineage>
        <taxon>Eukaryota</taxon>
        <taxon>Fungi</taxon>
        <taxon>Dikarya</taxon>
        <taxon>Basidiomycota</taxon>
        <taxon>Agaricomycotina</taxon>
        <taxon>Tremellomycetes</taxon>
        <taxon>Tremellales</taxon>
        <taxon>Cuniculitremaceae</taxon>
        <taxon>Kockovaella</taxon>
    </lineage>
</organism>
<reference evidence="3 4" key="1">
    <citation type="submission" date="2017-03" db="EMBL/GenBank/DDBJ databases">
        <title>Widespread Adenine N6-methylation of Active Genes in Fungi.</title>
        <authorList>
            <consortium name="DOE Joint Genome Institute"/>
            <person name="Mondo S.J."/>
            <person name="Dannebaum R.O."/>
            <person name="Kuo R.C."/>
            <person name="Louie K.B."/>
            <person name="Bewick A.J."/>
            <person name="Labutti K."/>
            <person name="Haridas S."/>
            <person name="Kuo A."/>
            <person name="Salamov A."/>
            <person name="Ahrendt S.R."/>
            <person name="Lau R."/>
            <person name="Bowen B.P."/>
            <person name="Lipzen A."/>
            <person name="Sullivan W."/>
            <person name="Andreopoulos W.B."/>
            <person name="Clum A."/>
            <person name="Lindquist E."/>
            <person name="Daum C."/>
            <person name="Northen T.R."/>
            <person name="Ramamoorthy G."/>
            <person name="Schmitz R.J."/>
            <person name="Gryganskyi A."/>
            <person name="Culley D."/>
            <person name="Magnuson J."/>
            <person name="James T.Y."/>
            <person name="O'Malley M.A."/>
            <person name="Stajich J.E."/>
            <person name="Spatafora J.W."/>
            <person name="Visel A."/>
            <person name="Grigoriev I.V."/>
        </authorList>
    </citation>
    <scope>NUCLEOTIDE SEQUENCE [LARGE SCALE GENOMIC DNA]</scope>
    <source>
        <strain evidence="3 4">NRRL Y-17943</strain>
    </source>
</reference>